<feature type="region of interest" description="Disordered" evidence="1">
    <location>
        <begin position="1"/>
        <end position="154"/>
    </location>
</feature>
<feature type="compositionally biased region" description="Basic and acidic residues" evidence="1">
    <location>
        <begin position="129"/>
        <end position="139"/>
    </location>
</feature>
<dbReference type="AlphaFoldDB" id="U6K1Y5"/>
<evidence type="ECO:0000256" key="1">
    <source>
        <dbReference type="SAM" id="MobiDB-lite"/>
    </source>
</evidence>
<proteinExistence type="predicted"/>
<gene>
    <name evidence="2" type="ORF">EMH_0068990</name>
</gene>
<evidence type="ECO:0000313" key="3">
    <source>
        <dbReference type="Proteomes" id="UP000030744"/>
    </source>
</evidence>
<feature type="compositionally biased region" description="Low complexity" evidence="1">
    <location>
        <begin position="142"/>
        <end position="153"/>
    </location>
</feature>
<keyword evidence="3" id="KW-1185">Reference proteome</keyword>
<protein>
    <submittedName>
        <fullName evidence="2">Uncharacterized protein</fullName>
    </submittedName>
</protein>
<feature type="compositionally biased region" description="Basic and acidic residues" evidence="1">
    <location>
        <begin position="92"/>
        <end position="105"/>
    </location>
</feature>
<dbReference type="RefSeq" id="XP_013354274.1">
    <property type="nucleotide sequence ID" value="XM_013498820.1"/>
</dbReference>
<reference evidence="2" key="1">
    <citation type="submission" date="2013-10" db="EMBL/GenBank/DDBJ databases">
        <title>Genomic analysis of the causative agents of coccidiosis in chickens.</title>
        <authorList>
            <person name="Reid A.J."/>
            <person name="Blake D."/>
            <person name="Billington K."/>
            <person name="Browne H."/>
            <person name="Dunn M."/>
            <person name="Hung S."/>
            <person name="Kawahara F."/>
            <person name="Miranda-Saavedra D."/>
            <person name="Mourier T."/>
            <person name="Nagra H."/>
            <person name="Otto T.D."/>
            <person name="Rawlings N."/>
            <person name="Sanchez A."/>
            <person name="Sanders M."/>
            <person name="Subramaniam C."/>
            <person name="Tay Y."/>
            <person name="Dear P."/>
            <person name="Doerig C."/>
            <person name="Gruber A."/>
            <person name="Parkinson J."/>
            <person name="Shirley M."/>
            <person name="Wan K.L."/>
            <person name="Berriman M."/>
            <person name="Tomley F."/>
            <person name="Pain A."/>
        </authorList>
    </citation>
    <scope>NUCLEOTIDE SEQUENCE [LARGE SCALE GENOMIC DNA]</scope>
    <source>
        <strain evidence="2">Houghton</strain>
    </source>
</reference>
<dbReference type="EMBL" id="HG683500">
    <property type="protein sequence ID" value="CDJ31709.1"/>
    <property type="molecule type" value="Genomic_DNA"/>
</dbReference>
<reference evidence="2" key="2">
    <citation type="submission" date="2013-10" db="EMBL/GenBank/DDBJ databases">
        <authorList>
            <person name="Aslett M."/>
        </authorList>
    </citation>
    <scope>NUCLEOTIDE SEQUENCE [LARGE SCALE GENOMIC DNA]</scope>
    <source>
        <strain evidence="2">Houghton</strain>
    </source>
</reference>
<dbReference type="VEuPathDB" id="ToxoDB:EMH_0068990"/>
<dbReference type="Proteomes" id="UP000030744">
    <property type="component" value="Unassembled WGS sequence"/>
</dbReference>
<accession>U6K1Y5</accession>
<evidence type="ECO:0000313" key="2">
    <source>
        <dbReference type="EMBL" id="CDJ31709.1"/>
    </source>
</evidence>
<sequence length="247" mass="27566">MQPQLHNQRVQQHQQQPNAQPQQQPPRQLQQQREATTAPARKSNSKESQGRPPTVDADTENSLPNKISAAGSSRHSASAEEKRENSTNCHSEALRQRKLPTEEYKFPSLQPPPNPRDFSPDEASLEGLPEARFKPRQDARCSNSSSSSSSNSSITWIPDDCRTPIQQEIPLGSWPSPEKAPFVPSPIAEDLVCLQRREGIQFTSNQRSCSNRRMFEIGFPLSNSHEKEAVVLRTPIPAAATPAYFPI</sequence>
<organism evidence="2 3">
    <name type="scientific">Eimeria mitis</name>
    <dbReference type="NCBI Taxonomy" id="44415"/>
    <lineage>
        <taxon>Eukaryota</taxon>
        <taxon>Sar</taxon>
        <taxon>Alveolata</taxon>
        <taxon>Apicomplexa</taxon>
        <taxon>Conoidasida</taxon>
        <taxon>Coccidia</taxon>
        <taxon>Eucoccidiorida</taxon>
        <taxon>Eimeriorina</taxon>
        <taxon>Eimeriidae</taxon>
        <taxon>Eimeria</taxon>
    </lineage>
</organism>
<dbReference type="GeneID" id="25381430"/>
<name>U6K1Y5_9EIME</name>
<dbReference type="OrthoDB" id="29853at2759"/>
<feature type="compositionally biased region" description="Low complexity" evidence="1">
    <location>
        <begin position="1"/>
        <end position="32"/>
    </location>
</feature>